<keyword evidence="2" id="KW-1185">Reference proteome</keyword>
<dbReference type="EMBL" id="LN829119">
    <property type="protein sequence ID" value="CPR16340.1"/>
    <property type="molecule type" value="Genomic_DNA"/>
</dbReference>
<dbReference type="AlphaFoldDB" id="A0A0D6JC93"/>
<accession>A0A0D6JC93</accession>
<proteinExistence type="predicted"/>
<reference evidence="2" key="1">
    <citation type="submission" date="2015-02" db="EMBL/GenBank/DDBJ databases">
        <authorList>
            <person name="Chooi Y.-H."/>
        </authorList>
    </citation>
    <scope>NUCLEOTIDE SEQUENCE [LARGE SCALE GENOMIC DNA]</scope>
    <source>
        <strain evidence="2">strain Y</strain>
    </source>
</reference>
<protein>
    <submittedName>
        <fullName evidence="1">Uncharacterized protein</fullName>
    </submittedName>
</protein>
<organism evidence="1 2">
    <name type="scientific">Candidatus Filomicrobium marinum</name>
    <dbReference type="NCBI Taxonomy" id="1608628"/>
    <lineage>
        <taxon>Bacteria</taxon>
        <taxon>Pseudomonadati</taxon>
        <taxon>Pseudomonadota</taxon>
        <taxon>Alphaproteobacteria</taxon>
        <taxon>Hyphomicrobiales</taxon>
        <taxon>Hyphomicrobiaceae</taxon>
        <taxon>Filomicrobium</taxon>
    </lineage>
</organism>
<name>A0A0D6JC93_9HYPH</name>
<dbReference type="KEGG" id="fil:BN1229_v1_0762"/>
<dbReference type="KEGG" id="fiy:BN1229_v1_0766"/>
<evidence type="ECO:0000313" key="2">
    <source>
        <dbReference type="Proteomes" id="UP000033187"/>
    </source>
</evidence>
<dbReference type="Proteomes" id="UP000033187">
    <property type="component" value="Chromosome 1"/>
</dbReference>
<sequence length="120" mass="13227">MLHGLKRMCADLKAEAAAQNVADEGDPAQVRAELALRLIFGVAAELPRKRKLARQLALPGHLKKLLHCGSHPSVLGARSLIRRCDLAKFFGPRGEPAEHDGLVYRRWGNSVKSPCDAERR</sequence>
<evidence type="ECO:0000313" key="1">
    <source>
        <dbReference type="EMBL" id="CPR16340.1"/>
    </source>
</evidence>
<gene>
    <name evidence="1" type="ORF">YBN1229_v1_0766</name>
</gene>